<dbReference type="FunFam" id="3.40.50.720:FF:000049">
    <property type="entry name" value="Alanine dehydrogenase"/>
    <property type="match status" value="1"/>
</dbReference>
<dbReference type="Pfam" id="PF01262">
    <property type="entry name" value="AlaDh_PNT_C"/>
    <property type="match status" value="1"/>
</dbReference>
<evidence type="ECO:0000313" key="16">
    <source>
        <dbReference type="Proteomes" id="UP000543598"/>
    </source>
</evidence>
<evidence type="ECO:0000259" key="14">
    <source>
        <dbReference type="SMART" id="SM01003"/>
    </source>
</evidence>
<feature type="binding site" evidence="11">
    <location>
        <position position="202"/>
    </location>
    <ligand>
        <name>NAD(+)</name>
        <dbReference type="ChEBI" id="CHEBI:57540"/>
    </ligand>
</feature>
<dbReference type="GO" id="GO:0005886">
    <property type="term" value="C:plasma membrane"/>
    <property type="evidence" value="ECO:0007669"/>
    <property type="project" value="TreeGrafter"/>
</dbReference>
<gene>
    <name evidence="15" type="primary">ald</name>
    <name evidence="15" type="ORF">HLA99_04470</name>
</gene>
<keyword evidence="4 8" id="KW-0560">Oxidoreductase</keyword>
<dbReference type="GO" id="GO:0000166">
    <property type="term" value="F:nucleotide binding"/>
    <property type="evidence" value="ECO:0007669"/>
    <property type="project" value="UniProtKB-KW"/>
</dbReference>
<feature type="domain" description="Alanine dehydrogenase/pyridine nucleotide transhydrogenase NAD(H)-binding" evidence="13">
    <location>
        <begin position="148"/>
        <end position="296"/>
    </location>
</feature>
<dbReference type="PANTHER" id="PTHR42795">
    <property type="entry name" value="ALANINE DEHYDROGENASE"/>
    <property type="match status" value="1"/>
</dbReference>
<evidence type="ECO:0000256" key="10">
    <source>
        <dbReference type="PIRSR" id="PIRSR000183-2"/>
    </source>
</evidence>
<dbReference type="Proteomes" id="UP000543598">
    <property type="component" value="Unassembled WGS sequence"/>
</dbReference>
<evidence type="ECO:0000256" key="5">
    <source>
        <dbReference type="ARBA" id="ARBA00023027"/>
    </source>
</evidence>
<proteinExistence type="inferred from homology"/>
<keyword evidence="11" id="KW-0547">Nucleotide-binding</keyword>
<dbReference type="GO" id="GO:0042853">
    <property type="term" value="P:L-alanine catabolic process"/>
    <property type="evidence" value="ECO:0007669"/>
    <property type="project" value="UniProtKB-UniPathway"/>
</dbReference>
<evidence type="ECO:0000256" key="7">
    <source>
        <dbReference type="ARBA" id="ARBA00072341"/>
    </source>
</evidence>
<feature type="active site" description="Proton donor/acceptor" evidence="9">
    <location>
        <position position="269"/>
    </location>
</feature>
<feature type="binding site" evidence="10">
    <location>
        <position position="74"/>
    </location>
    <ligand>
        <name>substrate</name>
    </ligand>
</feature>
<feature type="binding site" evidence="11">
    <location>
        <position position="219"/>
    </location>
    <ligand>
        <name>NAD(+)</name>
        <dbReference type="ChEBI" id="CHEBI:57540"/>
    </ligand>
</feature>
<dbReference type="InterPro" id="IPR036291">
    <property type="entry name" value="NAD(P)-bd_dom_sf"/>
</dbReference>
<comment type="caution">
    <text evidence="15">The sequence shown here is derived from an EMBL/GenBank/DDBJ whole genome shotgun (WGS) entry which is preliminary data.</text>
</comment>
<dbReference type="RefSeq" id="WP_167034673.1">
    <property type="nucleotide sequence ID" value="NZ_BAAANA010000002.1"/>
</dbReference>
<evidence type="ECO:0000313" key="15">
    <source>
        <dbReference type="EMBL" id="NNH03105.1"/>
    </source>
</evidence>
<evidence type="ECO:0000256" key="11">
    <source>
        <dbReference type="PIRSR" id="PIRSR000183-3"/>
    </source>
</evidence>
<feature type="domain" description="Alanine dehydrogenase/pyridine nucleotide transhydrogenase N-terminal" evidence="14">
    <location>
        <begin position="4"/>
        <end position="136"/>
    </location>
</feature>
<dbReference type="InterPro" id="IPR008141">
    <property type="entry name" value="Ala_DH"/>
</dbReference>
<name>A0A7Y2LYD3_9MICO</name>
<evidence type="ECO:0000256" key="2">
    <source>
        <dbReference type="ARBA" id="ARBA00005689"/>
    </source>
</evidence>
<comment type="catalytic activity">
    <reaction evidence="8">
        <text>L-alanine + NAD(+) + H2O = pyruvate + NH4(+) + NADH + H(+)</text>
        <dbReference type="Rhea" id="RHEA:18405"/>
        <dbReference type="ChEBI" id="CHEBI:15361"/>
        <dbReference type="ChEBI" id="CHEBI:15377"/>
        <dbReference type="ChEBI" id="CHEBI:15378"/>
        <dbReference type="ChEBI" id="CHEBI:28938"/>
        <dbReference type="ChEBI" id="CHEBI:57540"/>
        <dbReference type="ChEBI" id="CHEBI:57945"/>
        <dbReference type="ChEBI" id="CHEBI:57972"/>
        <dbReference type="EC" id="1.4.1.1"/>
    </reaction>
</comment>
<comment type="function">
    <text evidence="8">Catalyzes the reversible reductive amination of pyruvate to L-alanine.</text>
</comment>
<dbReference type="InterPro" id="IPR007886">
    <property type="entry name" value="AlaDH/PNT_N"/>
</dbReference>
<evidence type="ECO:0000256" key="6">
    <source>
        <dbReference type="ARBA" id="ARBA00065528"/>
    </source>
</evidence>
<keyword evidence="5 8" id="KW-0520">NAD</keyword>
<feature type="binding site" evidence="11">
    <location>
        <begin position="266"/>
        <end position="269"/>
    </location>
    <ligand>
        <name>NAD(+)</name>
        <dbReference type="ChEBI" id="CHEBI:57540"/>
    </ligand>
</feature>
<evidence type="ECO:0000256" key="4">
    <source>
        <dbReference type="ARBA" id="ARBA00023002"/>
    </source>
</evidence>
<evidence type="ECO:0000256" key="1">
    <source>
        <dbReference type="ARBA" id="ARBA00005206"/>
    </source>
</evidence>
<dbReference type="InterPro" id="IPR007698">
    <property type="entry name" value="AlaDH/PNT_NAD(H)-bd"/>
</dbReference>
<dbReference type="PANTHER" id="PTHR42795:SF1">
    <property type="entry name" value="ALANINE DEHYDROGENASE"/>
    <property type="match status" value="1"/>
</dbReference>
<feature type="binding site" evidence="11">
    <location>
        <position position="197"/>
    </location>
    <ligand>
        <name>NAD(+)</name>
        <dbReference type="ChEBI" id="CHEBI:57540"/>
    </ligand>
</feature>
<evidence type="ECO:0000259" key="13">
    <source>
        <dbReference type="SMART" id="SM01002"/>
    </source>
</evidence>
<feature type="active site" description="Proton donor/acceptor" evidence="9">
    <location>
        <position position="95"/>
    </location>
</feature>
<comment type="subunit">
    <text evidence="6">Homohexamer. Trimer of dimers.</text>
</comment>
<feature type="binding site" evidence="11">
    <location>
        <position position="133"/>
    </location>
    <ligand>
        <name>NAD(+)</name>
        <dbReference type="ChEBI" id="CHEBI:57540"/>
    </ligand>
</feature>
<organism evidence="15 16">
    <name type="scientific">Microbacterium ulmi</name>
    <dbReference type="NCBI Taxonomy" id="179095"/>
    <lineage>
        <taxon>Bacteria</taxon>
        <taxon>Bacillati</taxon>
        <taxon>Actinomycetota</taxon>
        <taxon>Actinomycetes</taxon>
        <taxon>Micrococcales</taxon>
        <taxon>Microbacteriaceae</taxon>
        <taxon>Microbacterium</taxon>
    </lineage>
</organism>
<dbReference type="Pfam" id="PF05222">
    <property type="entry name" value="AlaDh_PNT_N"/>
    <property type="match status" value="1"/>
</dbReference>
<keyword evidence="16" id="KW-1185">Reference proteome</keyword>
<feature type="binding site" evidence="11">
    <location>
        <begin position="297"/>
        <end position="300"/>
    </location>
    <ligand>
        <name>NAD(+)</name>
        <dbReference type="ChEBI" id="CHEBI:57540"/>
    </ligand>
</feature>
<feature type="binding site" evidence="10">
    <location>
        <position position="15"/>
    </location>
    <ligand>
        <name>substrate</name>
    </ligand>
</feature>
<feature type="binding site" evidence="12">
    <location>
        <position position="326"/>
    </location>
    <ligand>
        <name>Mg(2+)</name>
        <dbReference type="ChEBI" id="CHEBI:18420"/>
    </ligand>
</feature>
<comment type="pathway">
    <text evidence="1 8">Amino-acid degradation; L-alanine degradation via dehydrogenase pathway; NH(3) and pyruvate from L-alanine: step 1/1.</text>
</comment>
<dbReference type="SMART" id="SM01002">
    <property type="entry name" value="AlaDh_PNT_C"/>
    <property type="match status" value="1"/>
</dbReference>
<dbReference type="InterPro" id="IPR008143">
    <property type="entry name" value="Ala_DH/PNT_CS2"/>
</dbReference>
<protein>
    <recommendedName>
        <fullName evidence="7 8">Alanine dehydrogenase</fullName>
        <ecNumber evidence="3 8">1.4.1.1</ecNumber>
    </recommendedName>
</protein>
<dbReference type="AlphaFoldDB" id="A0A7Y2LYD3"/>
<evidence type="ECO:0000256" key="3">
    <source>
        <dbReference type="ARBA" id="ARBA00012897"/>
    </source>
</evidence>
<dbReference type="NCBIfam" id="TIGR00518">
    <property type="entry name" value="alaDH"/>
    <property type="match status" value="1"/>
</dbReference>
<dbReference type="GO" id="GO:0000286">
    <property type="term" value="F:alanine dehydrogenase activity"/>
    <property type="evidence" value="ECO:0007669"/>
    <property type="project" value="UniProtKB-UniRule"/>
</dbReference>
<accession>A0A7Y2LYD3</accession>
<dbReference type="EC" id="1.4.1.1" evidence="3 8"/>
<evidence type="ECO:0000256" key="12">
    <source>
        <dbReference type="PIRSR" id="PIRSR000183-4"/>
    </source>
</evidence>
<dbReference type="SMART" id="SM01003">
    <property type="entry name" value="AlaDh_PNT_N"/>
    <property type="match status" value="1"/>
</dbReference>
<evidence type="ECO:0000256" key="8">
    <source>
        <dbReference type="PIRNR" id="PIRNR000183"/>
    </source>
</evidence>
<comment type="similarity">
    <text evidence="2 8">Belongs to the AlaDH/PNT family.</text>
</comment>
<feature type="binding site" evidence="11">
    <location>
        <begin position="238"/>
        <end position="239"/>
    </location>
    <ligand>
        <name>NAD(+)</name>
        <dbReference type="ChEBI" id="CHEBI:57540"/>
    </ligand>
</feature>
<dbReference type="SUPFAM" id="SSF52283">
    <property type="entry name" value="Formate/glycerate dehydrogenase catalytic domain-like"/>
    <property type="match status" value="1"/>
</dbReference>
<feature type="binding site" evidence="11">
    <location>
        <begin position="177"/>
        <end position="178"/>
    </location>
    <ligand>
        <name>NAD(+)</name>
        <dbReference type="ChEBI" id="CHEBI:57540"/>
    </ligand>
</feature>
<dbReference type="PROSITE" id="PS00837">
    <property type="entry name" value="ALADH_PNT_2"/>
    <property type="match status" value="1"/>
</dbReference>
<dbReference type="EMBL" id="JABEMB010000003">
    <property type="protein sequence ID" value="NNH03105.1"/>
    <property type="molecule type" value="Genomic_DNA"/>
</dbReference>
<dbReference type="PIRSF" id="PIRSF000183">
    <property type="entry name" value="Alanine_dh"/>
    <property type="match status" value="1"/>
</dbReference>
<dbReference type="CDD" id="cd05305">
    <property type="entry name" value="L-AlaDH"/>
    <property type="match status" value="1"/>
</dbReference>
<sequence length="364" mass="37425">MRIGVPTETKNSELRVALTPAGAHELVHGGHIVLVQSGAGAGSGFSDDEYASAGADLVARADDAWSAELVVKVKEPTPAEFRFLRPDLVLFTYLHLAADLALTRALLDGGTTAIAYETVQLADRSLPLLAPMSEVAGRLSVQVGSQELTSARGGSGILLGGVPGTPKANVVVLGGGTAGESAARIALGLGAHVTVLDISLPRLRQLDGLFEGRITTLRSSAYEVAAQLENADLVIGSVLVPGAVAPKIVTDEMVATARQGTVFVDVAIDQGGCFEGSHATTHDAPTFRVHDATFYCVANMPGAVPRTATQALTNATLPWVALIARHGVGDAVELDPAIRAGLTTRRGAVTNAAVAAAHDLRCAA</sequence>
<dbReference type="UniPathway" id="UPA00527">
    <property type="reaction ID" value="UER00585"/>
</dbReference>
<evidence type="ECO:0000256" key="9">
    <source>
        <dbReference type="PIRSR" id="PIRSR000183-1"/>
    </source>
</evidence>
<reference evidence="15 16" key="1">
    <citation type="submission" date="2020-05" db="EMBL/GenBank/DDBJ databases">
        <title>MicrobeNet Type strains.</title>
        <authorList>
            <person name="Nicholson A.C."/>
        </authorList>
    </citation>
    <scope>NUCLEOTIDE SEQUENCE [LARGE SCALE GENOMIC DNA]</scope>
    <source>
        <strain evidence="15 16">JCM 14282</strain>
    </source>
</reference>
<dbReference type="SUPFAM" id="SSF51735">
    <property type="entry name" value="NAD(P)-binding Rossmann-fold domains"/>
    <property type="match status" value="1"/>
</dbReference>
<dbReference type="Gene3D" id="3.40.50.720">
    <property type="entry name" value="NAD(P)-binding Rossmann-like Domain"/>
    <property type="match status" value="2"/>
</dbReference>